<dbReference type="AlphaFoldDB" id="A0A7I8K2F2"/>
<gene>
    <name evidence="3" type="ORF">SI8410_02002046</name>
</gene>
<evidence type="ECO:0000313" key="3">
    <source>
        <dbReference type="EMBL" id="CAA7390584.1"/>
    </source>
</evidence>
<feature type="signal peptide" evidence="2">
    <location>
        <begin position="1"/>
        <end position="19"/>
    </location>
</feature>
<reference evidence="3" key="1">
    <citation type="submission" date="2020-02" db="EMBL/GenBank/DDBJ databases">
        <authorList>
            <person name="Scholz U."/>
            <person name="Mascher M."/>
            <person name="Fiebig A."/>
        </authorList>
    </citation>
    <scope>NUCLEOTIDE SEQUENCE</scope>
</reference>
<keyword evidence="4" id="KW-1185">Reference proteome</keyword>
<keyword evidence="1" id="KW-0472">Membrane</keyword>
<evidence type="ECO:0000256" key="2">
    <source>
        <dbReference type="SAM" id="SignalP"/>
    </source>
</evidence>
<keyword evidence="2" id="KW-0732">Signal</keyword>
<dbReference type="OrthoDB" id="534912at2759"/>
<feature type="chain" id="PRO_5029471729" evidence="2">
    <location>
        <begin position="20"/>
        <end position="157"/>
    </location>
</feature>
<sequence length="157" mass="16873">MAGQICAALLLAAVDNLWAAAAAPAAAACFISGRLEHITVQFEAVPVLLTDAASAVDTRYLLFFAYLVFAVQMGFTMLRAGPARGENTRYYIVCVGLFITSLILLPVRSPFCTTTSVLGLGRQNIMRKAMVKKNEAIGAKKKMQNRNLLKSKANSTG</sequence>
<evidence type="ECO:0000256" key="1">
    <source>
        <dbReference type="SAM" id="Phobius"/>
    </source>
</evidence>
<dbReference type="Proteomes" id="UP000663760">
    <property type="component" value="Chromosome 2"/>
</dbReference>
<keyword evidence="1" id="KW-1133">Transmembrane helix</keyword>
<proteinExistence type="predicted"/>
<organism evidence="3 4">
    <name type="scientific">Spirodela intermedia</name>
    <name type="common">Intermediate duckweed</name>
    <dbReference type="NCBI Taxonomy" id="51605"/>
    <lineage>
        <taxon>Eukaryota</taxon>
        <taxon>Viridiplantae</taxon>
        <taxon>Streptophyta</taxon>
        <taxon>Embryophyta</taxon>
        <taxon>Tracheophyta</taxon>
        <taxon>Spermatophyta</taxon>
        <taxon>Magnoliopsida</taxon>
        <taxon>Liliopsida</taxon>
        <taxon>Araceae</taxon>
        <taxon>Lemnoideae</taxon>
        <taxon>Spirodela</taxon>
    </lineage>
</organism>
<protein>
    <submittedName>
        <fullName evidence="3">Uncharacterized protein</fullName>
    </submittedName>
</protein>
<evidence type="ECO:0000313" key="4">
    <source>
        <dbReference type="Proteomes" id="UP000663760"/>
    </source>
</evidence>
<accession>A0A7I8K2F2</accession>
<keyword evidence="1" id="KW-0812">Transmembrane</keyword>
<feature type="transmembrane region" description="Helical" evidence="1">
    <location>
        <begin position="60"/>
        <end position="78"/>
    </location>
</feature>
<name>A0A7I8K2F2_SPIIN</name>
<feature type="transmembrane region" description="Helical" evidence="1">
    <location>
        <begin position="90"/>
        <end position="107"/>
    </location>
</feature>
<dbReference type="EMBL" id="LR746265">
    <property type="protein sequence ID" value="CAA7390584.1"/>
    <property type="molecule type" value="Genomic_DNA"/>
</dbReference>